<name>A0ABX7NM78_9BACT</name>
<dbReference type="PANTHER" id="PTHR38011:SF11">
    <property type="entry name" value="2,5-DIAMINO-6-RIBOSYLAMINO-4(3H)-PYRIMIDINONE 5'-PHOSPHATE REDUCTASE"/>
    <property type="match status" value="1"/>
</dbReference>
<dbReference type="SUPFAM" id="SSF53597">
    <property type="entry name" value="Dihydrofolate reductase-like"/>
    <property type="match status" value="1"/>
</dbReference>
<dbReference type="RefSeq" id="WP_206721561.1">
    <property type="nucleotide sequence ID" value="NZ_CP071090.1"/>
</dbReference>
<gene>
    <name evidence="2" type="ORF">JY651_32490</name>
</gene>
<dbReference type="EMBL" id="CP071090">
    <property type="protein sequence ID" value="QSQ19980.1"/>
    <property type="molecule type" value="Genomic_DNA"/>
</dbReference>
<dbReference type="Pfam" id="PF01872">
    <property type="entry name" value="RibD_C"/>
    <property type="match status" value="1"/>
</dbReference>
<dbReference type="InterPro" id="IPR002734">
    <property type="entry name" value="RibDG_C"/>
</dbReference>
<feature type="domain" description="Bacterial bifunctional deaminase-reductase C-terminal" evidence="1">
    <location>
        <begin position="2"/>
        <end position="172"/>
    </location>
</feature>
<keyword evidence="3" id="KW-1185">Reference proteome</keyword>
<evidence type="ECO:0000313" key="3">
    <source>
        <dbReference type="Proteomes" id="UP000662747"/>
    </source>
</evidence>
<dbReference type="Gene3D" id="3.40.430.10">
    <property type="entry name" value="Dihydrofolate Reductase, subunit A"/>
    <property type="match status" value="1"/>
</dbReference>
<protein>
    <submittedName>
        <fullName evidence="2">Dihydrofolate reductase</fullName>
    </submittedName>
</protein>
<dbReference type="PANTHER" id="PTHR38011">
    <property type="entry name" value="DIHYDROFOLATE REDUCTASE FAMILY PROTEIN (AFU_ORTHOLOGUE AFUA_8G06820)"/>
    <property type="match status" value="1"/>
</dbReference>
<sequence length="197" mass="21511">MPKLKYHVASSADGFIAHEDDTYGAFLQERLVKEGEHVTDYIASFGTYGAVLMGRRTYEVGLEVGVTDPYPMMDTYVFTRSMKESPHPHVRLVSEDALGFIRRLKEQPGKDLYLAGGADFASKVLDAGLVDEVVLKLNPLLLGSGIPLVTRLKGFKSLELQSTRVYKNGVLLLRYAVLPEGAPGTNVVVPPGMPAAE</sequence>
<evidence type="ECO:0000259" key="1">
    <source>
        <dbReference type="Pfam" id="PF01872"/>
    </source>
</evidence>
<proteinExistence type="predicted"/>
<dbReference type="Proteomes" id="UP000662747">
    <property type="component" value="Chromosome"/>
</dbReference>
<organism evidence="2 3">
    <name type="scientific">Pyxidicoccus parkwayensis</name>
    <dbReference type="NCBI Taxonomy" id="2813578"/>
    <lineage>
        <taxon>Bacteria</taxon>
        <taxon>Pseudomonadati</taxon>
        <taxon>Myxococcota</taxon>
        <taxon>Myxococcia</taxon>
        <taxon>Myxococcales</taxon>
        <taxon>Cystobacterineae</taxon>
        <taxon>Myxococcaceae</taxon>
        <taxon>Pyxidicoccus</taxon>
    </lineage>
</organism>
<reference evidence="2 3" key="1">
    <citation type="submission" date="2021-02" db="EMBL/GenBank/DDBJ databases">
        <title>De Novo genome assembly of isolated myxobacteria.</title>
        <authorList>
            <person name="Stevens D.C."/>
        </authorList>
    </citation>
    <scope>NUCLEOTIDE SEQUENCE [LARGE SCALE GENOMIC DNA]</scope>
    <source>
        <strain evidence="3">SCPEA02</strain>
    </source>
</reference>
<evidence type="ECO:0000313" key="2">
    <source>
        <dbReference type="EMBL" id="QSQ19980.1"/>
    </source>
</evidence>
<dbReference type="InterPro" id="IPR050765">
    <property type="entry name" value="Riboflavin_Biosynth_HTPR"/>
</dbReference>
<dbReference type="InterPro" id="IPR024072">
    <property type="entry name" value="DHFR-like_dom_sf"/>
</dbReference>
<accession>A0ABX7NM78</accession>